<proteinExistence type="predicted"/>
<accession>A0A453KKQ5</accession>
<dbReference type="Gramene" id="AET5Gv20446700.9">
    <property type="protein sequence ID" value="AET5Gv20446700.9"/>
    <property type="gene ID" value="AET5Gv20446700"/>
</dbReference>
<evidence type="ECO:0000313" key="2">
    <source>
        <dbReference type="Proteomes" id="UP000015105"/>
    </source>
</evidence>
<reference evidence="1" key="4">
    <citation type="submission" date="2019-03" db="UniProtKB">
        <authorList>
            <consortium name="EnsemblPlants"/>
        </authorList>
    </citation>
    <scope>IDENTIFICATION</scope>
</reference>
<keyword evidence="2" id="KW-1185">Reference proteome</keyword>
<dbReference type="EnsemblPlants" id="AET5Gv20446700.9">
    <property type="protein sequence ID" value="AET5Gv20446700.9"/>
    <property type="gene ID" value="AET5Gv20446700"/>
</dbReference>
<protein>
    <submittedName>
        <fullName evidence="1">Uncharacterized protein</fullName>
    </submittedName>
</protein>
<reference evidence="1" key="3">
    <citation type="journal article" date="2017" name="Nature">
        <title>Genome sequence of the progenitor of the wheat D genome Aegilops tauschii.</title>
        <authorList>
            <person name="Luo M.C."/>
            <person name="Gu Y.Q."/>
            <person name="Puiu D."/>
            <person name="Wang H."/>
            <person name="Twardziok S.O."/>
            <person name="Deal K.R."/>
            <person name="Huo N."/>
            <person name="Zhu T."/>
            <person name="Wang L."/>
            <person name="Wang Y."/>
            <person name="McGuire P.E."/>
            <person name="Liu S."/>
            <person name="Long H."/>
            <person name="Ramasamy R.K."/>
            <person name="Rodriguez J.C."/>
            <person name="Van S.L."/>
            <person name="Yuan L."/>
            <person name="Wang Z."/>
            <person name="Xia Z."/>
            <person name="Xiao L."/>
            <person name="Anderson O.D."/>
            <person name="Ouyang S."/>
            <person name="Liang Y."/>
            <person name="Zimin A.V."/>
            <person name="Pertea G."/>
            <person name="Qi P."/>
            <person name="Bennetzen J.L."/>
            <person name="Dai X."/>
            <person name="Dawson M.W."/>
            <person name="Muller H.G."/>
            <person name="Kugler K."/>
            <person name="Rivarola-Duarte L."/>
            <person name="Spannagl M."/>
            <person name="Mayer K.F.X."/>
            <person name="Lu F.H."/>
            <person name="Bevan M.W."/>
            <person name="Leroy P."/>
            <person name="Li P."/>
            <person name="You F.M."/>
            <person name="Sun Q."/>
            <person name="Liu Z."/>
            <person name="Lyons E."/>
            <person name="Wicker T."/>
            <person name="Salzberg S.L."/>
            <person name="Devos K.M."/>
            <person name="Dvorak J."/>
        </authorList>
    </citation>
    <scope>NUCLEOTIDE SEQUENCE [LARGE SCALE GENOMIC DNA]</scope>
    <source>
        <strain evidence="1">cv. AL8/78</strain>
    </source>
</reference>
<sequence>MSCPLSEMIVSINKIKLFVGDRNNNPHSDAEICPLRLNKK</sequence>
<organism evidence="1 2">
    <name type="scientific">Aegilops tauschii subsp. strangulata</name>
    <name type="common">Goatgrass</name>
    <dbReference type="NCBI Taxonomy" id="200361"/>
    <lineage>
        <taxon>Eukaryota</taxon>
        <taxon>Viridiplantae</taxon>
        <taxon>Streptophyta</taxon>
        <taxon>Embryophyta</taxon>
        <taxon>Tracheophyta</taxon>
        <taxon>Spermatophyta</taxon>
        <taxon>Magnoliopsida</taxon>
        <taxon>Liliopsida</taxon>
        <taxon>Poales</taxon>
        <taxon>Poaceae</taxon>
        <taxon>BOP clade</taxon>
        <taxon>Pooideae</taxon>
        <taxon>Triticodae</taxon>
        <taxon>Triticeae</taxon>
        <taxon>Triticinae</taxon>
        <taxon>Aegilops</taxon>
    </lineage>
</organism>
<dbReference type="AlphaFoldDB" id="A0A453KKQ5"/>
<reference evidence="1" key="5">
    <citation type="journal article" date="2021" name="G3 (Bethesda)">
        <title>Aegilops tauschii genome assembly Aet v5.0 features greater sequence contiguity and improved annotation.</title>
        <authorList>
            <person name="Wang L."/>
            <person name="Zhu T."/>
            <person name="Rodriguez J.C."/>
            <person name="Deal K.R."/>
            <person name="Dubcovsky J."/>
            <person name="McGuire P.E."/>
            <person name="Lux T."/>
            <person name="Spannagl M."/>
            <person name="Mayer K.F.X."/>
            <person name="Baldrich P."/>
            <person name="Meyers B.C."/>
            <person name="Huo N."/>
            <person name="Gu Y.Q."/>
            <person name="Zhou H."/>
            <person name="Devos K.M."/>
            <person name="Bennetzen J.L."/>
            <person name="Unver T."/>
            <person name="Budak H."/>
            <person name="Gulick P.J."/>
            <person name="Galiba G."/>
            <person name="Kalapos B."/>
            <person name="Nelson D.R."/>
            <person name="Li P."/>
            <person name="You F.M."/>
            <person name="Luo M.C."/>
            <person name="Dvorak J."/>
        </authorList>
    </citation>
    <scope>NUCLEOTIDE SEQUENCE [LARGE SCALE GENOMIC DNA]</scope>
    <source>
        <strain evidence="1">cv. AL8/78</strain>
    </source>
</reference>
<reference evidence="2" key="1">
    <citation type="journal article" date="2014" name="Science">
        <title>Ancient hybridizations among the ancestral genomes of bread wheat.</title>
        <authorList>
            <consortium name="International Wheat Genome Sequencing Consortium,"/>
            <person name="Marcussen T."/>
            <person name="Sandve S.R."/>
            <person name="Heier L."/>
            <person name="Spannagl M."/>
            <person name="Pfeifer M."/>
            <person name="Jakobsen K.S."/>
            <person name="Wulff B.B."/>
            <person name="Steuernagel B."/>
            <person name="Mayer K.F."/>
            <person name="Olsen O.A."/>
        </authorList>
    </citation>
    <scope>NUCLEOTIDE SEQUENCE [LARGE SCALE GENOMIC DNA]</scope>
    <source>
        <strain evidence="2">cv. AL8/78</strain>
    </source>
</reference>
<reference evidence="2" key="2">
    <citation type="journal article" date="2017" name="Nat. Plants">
        <title>The Aegilops tauschii genome reveals multiple impacts of transposons.</title>
        <authorList>
            <person name="Zhao G."/>
            <person name="Zou C."/>
            <person name="Li K."/>
            <person name="Wang K."/>
            <person name="Li T."/>
            <person name="Gao L."/>
            <person name="Zhang X."/>
            <person name="Wang H."/>
            <person name="Yang Z."/>
            <person name="Liu X."/>
            <person name="Jiang W."/>
            <person name="Mao L."/>
            <person name="Kong X."/>
            <person name="Jiao Y."/>
            <person name="Jia J."/>
        </authorList>
    </citation>
    <scope>NUCLEOTIDE SEQUENCE [LARGE SCALE GENOMIC DNA]</scope>
    <source>
        <strain evidence="2">cv. AL8/78</strain>
    </source>
</reference>
<evidence type="ECO:0000313" key="1">
    <source>
        <dbReference type="EnsemblPlants" id="AET5Gv20446700.9"/>
    </source>
</evidence>
<dbReference type="Proteomes" id="UP000015105">
    <property type="component" value="Chromosome 5D"/>
</dbReference>
<name>A0A453KKQ5_AEGTS</name>